<evidence type="ECO:0000259" key="4">
    <source>
        <dbReference type="SMART" id="SM00421"/>
    </source>
</evidence>
<dbReference type="Gene3D" id="3.30.450.80">
    <property type="entry name" value="Transcription factor LuxR-like, autoinducer-binding domain"/>
    <property type="match status" value="1"/>
</dbReference>
<evidence type="ECO:0000256" key="1">
    <source>
        <dbReference type="ARBA" id="ARBA00023015"/>
    </source>
</evidence>
<dbReference type="InterPro" id="IPR000792">
    <property type="entry name" value="Tscrpt_reg_LuxR_C"/>
</dbReference>
<dbReference type="InterPro" id="IPR036693">
    <property type="entry name" value="TF_LuxR_autoind-bd_dom_sf"/>
</dbReference>
<dbReference type="Proteomes" id="UP000244904">
    <property type="component" value="Unassembled WGS sequence"/>
</dbReference>
<dbReference type="InterPro" id="IPR005143">
    <property type="entry name" value="TF_LuxR_autoind-bd_dom"/>
</dbReference>
<name>A0A2R8AV13_9RHOB</name>
<accession>A0A2R8AV13</accession>
<reference evidence="6" key="1">
    <citation type="submission" date="2018-03" db="EMBL/GenBank/DDBJ databases">
        <authorList>
            <person name="Rodrigo-Torres L."/>
            <person name="Arahal R. D."/>
            <person name="Lucena T."/>
        </authorList>
    </citation>
    <scope>NUCLEOTIDE SEQUENCE [LARGE SCALE GENOMIC DNA]</scope>
    <source>
        <strain evidence="6">CECT 8871</strain>
    </source>
</reference>
<dbReference type="Pfam" id="PF03472">
    <property type="entry name" value="Autoind_bind"/>
    <property type="match status" value="1"/>
</dbReference>
<dbReference type="EMBL" id="OMOJ01000002">
    <property type="protein sequence ID" value="SPF79840.1"/>
    <property type="molecule type" value="Genomic_DNA"/>
</dbReference>
<proteinExistence type="predicted"/>
<dbReference type="SMART" id="SM00421">
    <property type="entry name" value="HTH_LUXR"/>
    <property type="match status" value="1"/>
</dbReference>
<keyword evidence="2" id="KW-0238">DNA-binding</keyword>
<dbReference type="GO" id="GO:0006355">
    <property type="term" value="P:regulation of DNA-templated transcription"/>
    <property type="evidence" value="ECO:0007669"/>
    <property type="project" value="InterPro"/>
</dbReference>
<keyword evidence="6" id="KW-1185">Reference proteome</keyword>
<gene>
    <name evidence="5" type="ORF">PRI8871_01640</name>
</gene>
<dbReference type="InterPro" id="IPR036388">
    <property type="entry name" value="WH-like_DNA-bd_sf"/>
</dbReference>
<dbReference type="AlphaFoldDB" id="A0A2R8AV13"/>
<dbReference type="SUPFAM" id="SSF46894">
    <property type="entry name" value="C-terminal effector domain of the bipartite response regulators"/>
    <property type="match status" value="1"/>
</dbReference>
<protein>
    <recommendedName>
        <fullName evidence="4">HTH luxR-type domain-containing protein</fullName>
    </recommendedName>
</protein>
<organism evidence="5 6">
    <name type="scientific">Pseudoprimorskyibacter insulae</name>
    <dbReference type="NCBI Taxonomy" id="1695997"/>
    <lineage>
        <taxon>Bacteria</taxon>
        <taxon>Pseudomonadati</taxon>
        <taxon>Pseudomonadota</taxon>
        <taxon>Alphaproteobacteria</taxon>
        <taxon>Rhodobacterales</taxon>
        <taxon>Paracoccaceae</taxon>
        <taxon>Pseudoprimorskyibacter</taxon>
    </lineage>
</organism>
<dbReference type="InterPro" id="IPR016032">
    <property type="entry name" value="Sig_transdc_resp-reg_C-effctor"/>
</dbReference>
<evidence type="ECO:0000256" key="3">
    <source>
        <dbReference type="ARBA" id="ARBA00023163"/>
    </source>
</evidence>
<keyword evidence="1" id="KW-0805">Transcription regulation</keyword>
<dbReference type="RefSeq" id="WP_181389409.1">
    <property type="nucleotide sequence ID" value="NZ_OMOJ01000002.1"/>
</dbReference>
<sequence>MADLVTAETYTPALLRRVIIGLENATHSREVWALIVGLGREVGLPYIDFISASSFKDWRKTLFIRTSYQSDWLQVQNADPDVSRWSYFRSHAMHYLTPLMVGLEYADEYRHLPQRRIEVLKMAADRGMRAGISFPLRQNAPPQAALLSFIGNHDKAGMQAILDQHGWTLNVAALMAHQRYVQLFNREFTERNHITDKQKELIELIGLGLQDKAIADRLGVSVSAIRQRMNALFQNTGLQSRAELAALAMSIGILPDPFHRPDAPSETLVEADIPEE</sequence>
<evidence type="ECO:0000313" key="5">
    <source>
        <dbReference type="EMBL" id="SPF79840.1"/>
    </source>
</evidence>
<evidence type="ECO:0000313" key="6">
    <source>
        <dbReference type="Proteomes" id="UP000244904"/>
    </source>
</evidence>
<feature type="domain" description="HTH luxR-type" evidence="4">
    <location>
        <begin position="191"/>
        <end position="248"/>
    </location>
</feature>
<evidence type="ECO:0000256" key="2">
    <source>
        <dbReference type="ARBA" id="ARBA00023125"/>
    </source>
</evidence>
<dbReference type="SUPFAM" id="SSF75516">
    <property type="entry name" value="Pheromone-binding domain of LuxR-like quorum-sensing transcription factors"/>
    <property type="match status" value="1"/>
</dbReference>
<dbReference type="Gene3D" id="1.10.10.10">
    <property type="entry name" value="Winged helix-like DNA-binding domain superfamily/Winged helix DNA-binding domain"/>
    <property type="match status" value="1"/>
</dbReference>
<dbReference type="GO" id="GO:0003677">
    <property type="term" value="F:DNA binding"/>
    <property type="evidence" value="ECO:0007669"/>
    <property type="project" value="UniProtKB-KW"/>
</dbReference>
<keyword evidence="3" id="KW-0804">Transcription</keyword>